<protein>
    <submittedName>
        <fullName evidence="2">NAD(P)-binding protein</fullName>
    </submittedName>
</protein>
<dbReference type="InterPro" id="IPR016040">
    <property type="entry name" value="NAD(P)-bd_dom"/>
</dbReference>
<dbReference type="AlphaFoldDB" id="A0A2H3C0K5"/>
<sequence>MSSPKVFITGATGYIGGSFLSKLLTLVDPATITTLVRSEDKAEKLRTLGVKTVVGSYKDVDVLADAASKADVVLTFVDADDHVAAQAILDGMKKKHEFDGSVPALIHTSGTGVIQDNALGLHNNYPVFSDLDLDRFASIPEEAIHRKTDLLILDADKQGYIRSYLVLPPTVYGLATGVVADLGIQNIHSVQFPAIVKTSMFRKQGGMIGEGVNVWHNVSLSDSAYILPFPSFLIDPDRTQAADFFVLLFGTVVKKPDTAHGAEGYYFLENGEHSLREVATEISKALVELGISTNPEPSSYTEEEKKSFFGPLWPFLGTNARVRADRSRALGWKPVDGKDKMVASLKAEIISFLPPA</sequence>
<reference evidence="3" key="1">
    <citation type="journal article" date="2017" name="Nat. Ecol. Evol.">
        <title>Genome expansion and lineage-specific genetic innovations in the forest pathogenic fungi Armillaria.</title>
        <authorList>
            <person name="Sipos G."/>
            <person name="Prasanna A.N."/>
            <person name="Walter M.C."/>
            <person name="O'Connor E."/>
            <person name="Balint B."/>
            <person name="Krizsan K."/>
            <person name="Kiss B."/>
            <person name="Hess J."/>
            <person name="Varga T."/>
            <person name="Slot J."/>
            <person name="Riley R."/>
            <person name="Boka B."/>
            <person name="Rigling D."/>
            <person name="Barry K."/>
            <person name="Lee J."/>
            <person name="Mihaltcheva S."/>
            <person name="LaButti K."/>
            <person name="Lipzen A."/>
            <person name="Waldron R."/>
            <person name="Moloney N.M."/>
            <person name="Sperisen C."/>
            <person name="Kredics L."/>
            <person name="Vagvoelgyi C."/>
            <person name="Patrignani A."/>
            <person name="Fitzpatrick D."/>
            <person name="Nagy I."/>
            <person name="Doyle S."/>
            <person name="Anderson J.B."/>
            <person name="Grigoriev I.V."/>
            <person name="Gueldener U."/>
            <person name="Muensterkoetter M."/>
            <person name="Nagy L.G."/>
        </authorList>
    </citation>
    <scope>NUCLEOTIDE SEQUENCE [LARGE SCALE GENOMIC DNA]</scope>
    <source>
        <strain evidence="3">28-4</strain>
    </source>
</reference>
<proteinExistence type="predicted"/>
<dbReference type="Pfam" id="PF13460">
    <property type="entry name" value="NAD_binding_10"/>
    <property type="match status" value="1"/>
</dbReference>
<dbReference type="PANTHER" id="PTHR48079">
    <property type="entry name" value="PROTEIN YEEZ"/>
    <property type="match status" value="1"/>
</dbReference>
<keyword evidence="3" id="KW-1185">Reference proteome</keyword>
<evidence type="ECO:0000259" key="1">
    <source>
        <dbReference type="Pfam" id="PF13460"/>
    </source>
</evidence>
<dbReference type="EMBL" id="KZ293431">
    <property type="protein sequence ID" value="PBK68826.1"/>
    <property type="molecule type" value="Genomic_DNA"/>
</dbReference>
<name>A0A2H3C0K5_9AGAR</name>
<dbReference type="InterPro" id="IPR051783">
    <property type="entry name" value="NAD(P)-dependent_oxidoreduct"/>
</dbReference>
<dbReference type="GO" id="GO:0004029">
    <property type="term" value="F:aldehyde dehydrogenase (NAD+) activity"/>
    <property type="evidence" value="ECO:0007669"/>
    <property type="project" value="TreeGrafter"/>
</dbReference>
<dbReference type="Proteomes" id="UP000218334">
    <property type="component" value="Unassembled WGS sequence"/>
</dbReference>
<dbReference type="PANTHER" id="PTHR48079:SF6">
    <property type="entry name" value="NAD(P)-BINDING DOMAIN-CONTAINING PROTEIN-RELATED"/>
    <property type="match status" value="1"/>
</dbReference>
<dbReference type="Gene3D" id="3.40.50.720">
    <property type="entry name" value="NAD(P)-binding Rossmann-like Domain"/>
    <property type="match status" value="1"/>
</dbReference>
<evidence type="ECO:0000313" key="2">
    <source>
        <dbReference type="EMBL" id="PBK68826.1"/>
    </source>
</evidence>
<dbReference type="InterPro" id="IPR036291">
    <property type="entry name" value="NAD(P)-bd_dom_sf"/>
</dbReference>
<dbReference type="STRING" id="1076256.A0A2H3C0K5"/>
<gene>
    <name evidence="2" type="ORF">ARMSODRAFT_975683</name>
</gene>
<organism evidence="2 3">
    <name type="scientific">Armillaria solidipes</name>
    <dbReference type="NCBI Taxonomy" id="1076256"/>
    <lineage>
        <taxon>Eukaryota</taxon>
        <taxon>Fungi</taxon>
        <taxon>Dikarya</taxon>
        <taxon>Basidiomycota</taxon>
        <taxon>Agaricomycotina</taxon>
        <taxon>Agaricomycetes</taxon>
        <taxon>Agaricomycetidae</taxon>
        <taxon>Agaricales</taxon>
        <taxon>Marasmiineae</taxon>
        <taxon>Physalacriaceae</taxon>
        <taxon>Armillaria</taxon>
    </lineage>
</organism>
<accession>A0A2H3C0K5</accession>
<dbReference type="SUPFAM" id="SSF51735">
    <property type="entry name" value="NAD(P)-binding Rossmann-fold domains"/>
    <property type="match status" value="1"/>
</dbReference>
<dbReference type="GO" id="GO:0005737">
    <property type="term" value="C:cytoplasm"/>
    <property type="evidence" value="ECO:0007669"/>
    <property type="project" value="TreeGrafter"/>
</dbReference>
<evidence type="ECO:0000313" key="3">
    <source>
        <dbReference type="Proteomes" id="UP000218334"/>
    </source>
</evidence>
<feature type="domain" description="NAD(P)-binding" evidence="1">
    <location>
        <begin position="10"/>
        <end position="96"/>
    </location>
</feature>